<evidence type="ECO:0000259" key="3">
    <source>
        <dbReference type="PROSITE" id="PS50279"/>
    </source>
</evidence>
<dbReference type="Proteomes" id="UP000002281">
    <property type="component" value="Chromosome 22"/>
</dbReference>
<feature type="domain" description="BPTI/Kunitz inhibitor" evidence="3">
    <location>
        <begin position="48"/>
        <end position="98"/>
    </location>
</feature>
<evidence type="ECO:0000256" key="2">
    <source>
        <dbReference type="SAM" id="Phobius"/>
    </source>
</evidence>
<dbReference type="AlphaFoldDB" id="A0A3Q2HI63"/>
<protein>
    <recommendedName>
        <fullName evidence="3">BPTI/Kunitz inhibitor domain-containing protein</fullName>
    </recommendedName>
</protein>
<dbReference type="SUPFAM" id="SSF57362">
    <property type="entry name" value="BPTI-like"/>
    <property type="match status" value="1"/>
</dbReference>
<keyword evidence="2" id="KW-1133">Transmembrane helix</keyword>
<dbReference type="GO" id="GO:0004867">
    <property type="term" value="F:serine-type endopeptidase inhibitor activity"/>
    <property type="evidence" value="ECO:0007669"/>
    <property type="project" value="InterPro"/>
</dbReference>
<dbReference type="Gene3D" id="4.10.410.10">
    <property type="entry name" value="Pancreatic trypsin inhibitor Kunitz domain"/>
    <property type="match status" value="1"/>
</dbReference>
<dbReference type="InterPro" id="IPR050098">
    <property type="entry name" value="TFPI/VKTCI-like"/>
</dbReference>
<dbReference type="PANTHER" id="PTHR10083">
    <property type="entry name" value="KUNITZ-TYPE PROTEASE INHIBITOR-RELATED"/>
    <property type="match status" value="1"/>
</dbReference>
<dbReference type="Bgee" id="ENSECAG00000027788">
    <property type="expression patterns" value="Expressed in oviduct epithelium and 13 other cell types or tissues"/>
</dbReference>
<evidence type="ECO:0000313" key="4">
    <source>
        <dbReference type="Ensembl" id="ENSECAP00000034203.2"/>
    </source>
</evidence>
<dbReference type="InterPro" id="IPR020901">
    <property type="entry name" value="Prtase_inh_Kunz-CS"/>
</dbReference>
<reference evidence="4" key="3">
    <citation type="submission" date="2025-09" db="UniProtKB">
        <authorList>
            <consortium name="Ensembl"/>
        </authorList>
    </citation>
    <scope>IDENTIFICATION</scope>
    <source>
        <strain evidence="4">Thoroughbred</strain>
    </source>
</reference>
<dbReference type="PANTHER" id="PTHR10083:SF374">
    <property type="entry name" value="BPTI_KUNITZ INHIBITOR DOMAIN-CONTAINING PROTEIN"/>
    <property type="match status" value="1"/>
</dbReference>
<keyword evidence="1" id="KW-1015">Disulfide bond</keyword>
<evidence type="ECO:0000313" key="5">
    <source>
        <dbReference type="Proteomes" id="UP000002281"/>
    </source>
</evidence>
<sequence>MEGPRPEWIYFSLCLLIFSMPLDTLAGFLFPTKVRDELCDSGHLGDICNYPPKYGICKLTLTRFYYNTLTFVCEPFTFSGCGGNRNNFKHKYICENFCVSEK</sequence>
<keyword evidence="2" id="KW-0812">Transmembrane</keyword>
<evidence type="ECO:0000256" key="1">
    <source>
        <dbReference type="ARBA" id="ARBA00023157"/>
    </source>
</evidence>
<dbReference type="PaxDb" id="9796-ENSECAP00000034203"/>
<name>A0A3Q2HI63_HORSE</name>
<dbReference type="GeneTree" id="ENSGT00440000034744"/>
<dbReference type="PROSITE" id="PS50279">
    <property type="entry name" value="BPTI_KUNITZ_2"/>
    <property type="match status" value="1"/>
</dbReference>
<dbReference type="FunCoup" id="A0A3Q2HI63">
    <property type="interactions" value="19"/>
</dbReference>
<reference evidence="4 5" key="1">
    <citation type="journal article" date="2009" name="Science">
        <title>Genome sequence, comparative analysis, and population genetics of the domestic horse.</title>
        <authorList>
            <consortium name="Broad Institute Genome Sequencing Platform"/>
            <consortium name="Broad Institute Whole Genome Assembly Team"/>
            <person name="Wade C.M."/>
            <person name="Giulotto E."/>
            <person name="Sigurdsson S."/>
            <person name="Zoli M."/>
            <person name="Gnerre S."/>
            <person name="Imsland F."/>
            <person name="Lear T.L."/>
            <person name="Adelson D.L."/>
            <person name="Bailey E."/>
            <person name="Bellone R.R."/>
            <person name="Bloecker H."/>
            <person name="Distl O."/>
            <person name="Edgar R.C."/>
            <person name="Garber M."/>
            <person name="Leeb T."/>
            <person name="Mauceli E."/>
            <person name="MacLeod J.N."/>
            <person name="Penedo M.C.T."/>
            <person name="Raison J.M."/>
            <person name="Sharpe T."/>
            <person name="Vogel J."/>
            <person name="Andersson L."/>
            <person name="Antczak D.F."/>
            <person name="Biagi T."/>
            <person name="Binns M.M."/>
            <person name="Chowdhary B.P."/>
            <person name="Coleman S.J."/>
            <person name="Della Valle G."/>
            <person name="Fryc S."/>
            <person name="Guerin G."/>
            <person name="Hasegawa T."/>
            <person name="Hill E.W."/>
            <person name="Jurka J."/>
            <person name="Kiialainen A."/>
            <person name="Lindgren G."/>
            <person name="Liu J."/>
            <person name="Magnani E."/>
            <person name="Mickelson J.R."/>
            <person name="Murray J."/>
            <person name="Nergadze S.G."/>
            <person name="Onofrio R."/>
            <person name="Pedroni S."/>
            <person name="Piras M.F."/>
            <person name="Raudsepp T."/>
            <person name="Rocchi M."/>
            <person name="Roeed K.H."/>
            <person name="Ryder O.A."/>
            <person name="Searle S."/>
            <person name="Skow L."/>
            <person name="Swinburne J.E."/>
            <person name="Syvaenen A.C."/>
            <person name="Tozaki T."/>
            <person name="Valberg S.J."/>
            <person name="Vaudin M."/>
            <person name="White J.R."/>
            <person name="Zody M.C."/>
            <person name="Lander E.S."/>
            <person name="Lindblad-Toh K."/>
        </authorList>
    </citation>
    <scope>NUCLEOTIDE SEQUENCE [LARGE SCALE GENOMIC DNA]</scope>
    <source>
        <strain evidence="4 5">Thoroughbred</strain>
    </source>
</reference>
<proteinExistence type="predicted"/>
<dbReference type="PROSITE" id="PS00280">
    <property type="entry name" value="BPTI_KUNITZ_1"/>
    <property type="match status" value="1"/>
</dbReference>
<reference evidence="4" key="2">
    <citation type="submission" date="2025-08" db="UniProtKB">
        <authorList>
            <consortium name="Ensembl"/>
        </authorList>
    </citation>
    <scope>IDENTIFICATION</scope>
    <source>
        <strain evidence="4">Thoroughbred</strain>
    </source>
</reference>
<dbReference type="InterPro" id="IPR002223">
    <property type="entry name" value="Kunitz_BPTI"/>
</dbReference>
<dbReference type="InParanoid" id="A0A3Q2HI63"/>
<keyword evidence="2" id="KW-0472">Membrane</keyword>
<dbReference type="Pfam" id="PF00014">
    <property type="entry name" value="Kunitz_BPTI"/>
    <property type="match status" value="1"/>
</dbReference>
<accession>A0A3Q2HI63</accession>
<keyword evidence="5" id="KW-1185">Reference proteome</keyword>
<dbReference type="CDD" id="cd00109">
    <property type="entry name" value="Kunitz-type"/>
    <property type="match status" value="1"/>
</dbReference>
<dbReference type="PRINTS" id="PR00759">
    <property type="entry name" value="BASICPTASE"/>
</dbReference>
<feature type="transmembrane region" description="Helical" evidence="2">
    <location>
        <begin position="9"/>
        <end position="30"/>
    </location>
</feature>
<dbReference type="Ensembl" id="ENSECAT00000037755.2">
    <property type="protein sequence ID" value="ENSECAP00000034203.2"/>
    <property type="gene ID" value="ENSECAG00000027788.2"/>
</dbReference>
<dbReference type="SMART" id="SM00131">
    <property type="entry name" value="KU"/>
    <property type="match status" value="1"/>
</dbReference>
<organism evidence="4 5">
    <name type="scientific">Equus caballus</name>
    <name type="common">Horse</name>
    <dbReference type="NCBI Taxonomy" id="9796"/>
    <lineage>
        <taxon>Eukaryota</taxon>
        <taxon>Metazoa</taxon>
        <taxon>Chordata</taxon>
        <taxon>Craniata</taxon>
        <taxon>Vertebrata</taxon>
        <taxon>Euteleostomi</taxon>
        <taxon>Mammalia</taxon>
        <taxon>Eutheria</taxon>
        <taxon>Laurasiatheria</taxon>
        <taxon>Perissodactyla</taxon>
        <taxon>Equidae</taxon>
        <taxon>Equus</taxon>
    </lineage>
</organism>
<dbReference type="InterPro" id="IPR036880">
    <property type="entry name" value="Kunitz_BPTI_sf"/>
</dbReference>